<dbReference type="InterPro" id="IPR052344">
    <property type="entry name" value="Transposase-related"/>
</dbReference>
<accession>A0ABU0BFC2</accession>
<evidence type="ECO:0000259" key="1">
    <source>
        <dbReference type="Pfam" id="PF03050"/>
    </source>
</evidence>
<reference evidence="2 3" key="1">
    <citation type="submission" date="2023-07" db="EMBL/GenBank/DDBJ databases">
        <title>Genomic Encyclopedia of Type Strains, Phase IV (KMG-IV): sequencing the most valuable type-strain genomes for metagenomic binning, comparative biology and taxonomic classification.</title>
        <authorList>
            <person name="Goeker M."/>
        </authorList>
    </citation>
    <scope>NUCLEOTIDE SEQUENCE [LARGE SCALE GENOMIC DNA]</scope>
    <source>
        <strain evidence="2 3">DSM 2457</strain>
    </source>
</reference>
<name>A0ABU0BFC2_9HYPH</name>
<feature type="domain" description="Transposase IS66 central" evidence="1">
    <location>
        <begin position="3"/>
        <end position="77"/>
    </location>
</feature>
<proteinExistence type="predicted"/>
<protein>
    <recommendedName>
        <fullName evidence="1">Transposase IS66 central domain-containing protein</fullName>
    </recommendedName>
</protein>
<evidence type="ECO:0000313" key="2">
    <source>
        <dbReference type="EMBL" id="MDQ0304515.1"/>
    </source>
</evidence>
<dbReference type="Proteomes" id="UP001224682">
    <property type="component" value="Unassembled WGS sequence"/>
</dbReference>
<organism evidence="2 3">
    <name type="scientific">Ancylobacter polymorphus</name>
    <dbReference type="NCBI Taxonomy" id="223390"/>
    <lineage>
        <taxon>Bacteria</taxon>
        <taxon>Pseudomonadati</taxon>
        <taxon>Pseudomonadota</taxon>
        <taxon>Alphaproteobacteria</taxon>
        <taxon>Hyphomicrobiales</taxon>
        <taxon>Xanthobacteraceae</taxon>
        <taxon>Ancylobacter</taxon>
    </lineage>
</organism>
<dbReference type="PANTHER" id="PTHR33678:SF1">
    <property type="entry name" value="BLL1576 PROTEIN"/>
    <property type="match status" value="1"/>
</dbReference>
<evidence type="ECO:0000313" key="3">
    <source>
        <dbReference type="Proteomes" id="UP001224682"/>
    </source>
</evidence>
<keyword evidence="3" id="KW-1185">Reference proteome</keyword>
<gene>
    <name evidence="2" type="ORF">J2S75_003560</name>
</gene>
<sequence>MPRKARSRPLVDDRHARLGGQRLTLSRSASVAKPIDCMLRRWNGFATVLDDGRACLSTKAAERALRGFALGRKAWRRVKR</sequence>
<dbReference type="EMBL" id="JAUSUI010000008">
    <property type="protein sequence ID" value="MDQ0304515.1"/>
    <property type="molecule type" value="Genomic_DNA"/>
</dbReference>
<dbReference type="PANTHER" id="PTHR33678">
    <property type="entry name" value="BLL1576 PROTEIN"/>
    <property type="match status" value="1"/>
</dbReference>
<comment type="caution">
    <text evidence="2">The sequence shown here is derived from an EMBL/GenBank/DDBJ whole genome shotgun (WGS) entry which is preliminary data.</text>
</comment>
<dbReference type="Pfam" id="PF03050">
    <property type="entry name" value="DDE_Tnp_IS66"/>
    <property type="match status" value="1"/>
</dbReference>
<dbReference type="InterPro" id="IPR004291">
    <property type="entry name" value="Transposase_IS66_central"/>
</dbReference>